<evidence type="ECO:0000313" key="1">
    <source>
        <dbReference type="EMBL" id="GMT24972.1"/>
    </source>
</evidence>
<comment type="caution">
    <text evidence="1">The sequence shown here is derived from an EMBL/GenBank/DDBJ whole genome shotgun (WGS) entry which is preliminary data.</text>
</comment>
<organism evidence="1 2">
    <name type="scientific">Pristionchus fissidentatus</name>
    <dbReference type="NCBI Taxonomy" id="1538716"/>
    <lineage>
        <taxon>Eukaryota</taxon>
        <taxon>Metazoa</taxon>
        <taxon>Ecdysozoa</taxon>
        <taxon>Nematoda</taxon>
        <taxon>Chromadorea</taxon>
        <taxon>Rhabditida</taxon>
        <taxon>Rhabditina</taxon>
        <taxon>Diplogasteromorpha</taxon>
        <taxon>Diplogasteroidea</taxon>
        <taxon>Neodiplogasteridae</taxon>
        <taxon>Pristionchus</taxon>
    </lineage>
</organism>
<keyword evidence="2" id="KW-1185">Reference proteome</keyword>
<dbReference type="AlphaFoldDB" id="A0AAV5W4D9"/>
<gene>
    <name evidence="1" type="ORF">PFISCL1PPCAC_16269</name>
</gene>
<feature type="non-terminal residue" evidence="1">
    <location>
        <position position="67"/>
    </location>
</feature>
<name>A0AAV5W4D9_9BILA</name>
<sequence length="67" mass="7734">MGSRWVDGVVTTLHIGAENVVYVHTWDGIAIYYSRFRDPRVRLGAYVRVRVSPRSKDAEHMEVEELS</sequence>
<evidence type="ECO:0000313" key="2">
    <source>
        <dbReference type="Proteomes" id="UP001432322"/>
    </source>
</evidence>
<accession>A0AAV5W4D9</accession>
<dbReference type="Proteomes" id="UP001432322">
    <property type="component" value="Unassembled WGS sequence"/>
</dbReference>
<proteinExistence type="predicted"/>
<protein>
    <submittedName>
        <fullName evidence="1">Uncharacterized protein</fullName>
    </submittedName>
</protein>
<reference evidence="1" key="1">
    <citation type="submission" date="2023-10" db="EMBL/GenBank/DDBJ databases">
        <title>Genome assembly of Pristionchus species.</title>
        <authorList>
            <person name="Yoshida K."/>
            <person name="Sommer R.J."/>
        </authorList>
    </citation>
    <scope>NUCLEOTIDE SEQUENCE</scope>
    <source>
        <strain evidence="1">RS5133</strain>
    </source>
</reference>
<dbReference type="EMBL" id="BTSY01000004">
    <property type="protein sequence ID" value="GMT24972.1"/>
    <property type="molecule type" value="Genomic_DNA"/>
</dbReference>